<keyword evidence="4 7" id="KW-0812">Transmembrane</keyword>
<protein>
    <submittedName>
        <fullName evidence="9">Carbohydrate ABC transporter permease</fullName>
    </submittedName>
</protein>
<reference evidence="9 10" key="1">
    <citation type="submission" date="2019-02" db="EMBL/GenBank/DDBJ databases">
        <title>Paenibacillus sp. nov., isolated from surface-sterilized tissue of Thalictrum simplex L.</title>
        <authorList>
            <person name="Tuo L."/>
        </authorList>
    </citation>
    <scope>NUCLEOTIDE SEQUENCE [LARGE SCALE GENOMIC DNA]</scope>
    <source>
        <strain evidence="9 10">N2SHLJ1</strain>
    </source>
</reference>
<dbReference type="PANTHER" id="PTHR43744">
    <property type="entry name" value="ABC TRANSPORTER PERMEASE PROTEIN MG189-RELATED-RELATED"/>
    <property type="match status" value="1"/>
</dbReference>
<evidence type="ECO:0000256" key="1">
    <source>
        <dbReference type="ARBA" id="ARBA00004651"/>
    </source>
</evidence>
<organism evidence="9 10">
    <name type="scientific">Paenibacillus thalictri</name>
    <dbReference type="NCBI Taxonomy" id="2527873"/>
    <lineage>
        <taxon>Bacteria</taxon>
        <taxon>Bacillati</taxon>
        <taxon>Bacillota</taxon>
        <taxon>Bacilli</taxon>
        <taxon>Bacillales</taxon>
        <taxon>Paenibacillaceae</taxon>
        <taxon>Paenibacillus</taxon>
    </lineage>
</organism>
<keyword evidence="2 7" id="KW-0813">Transport</keyword>
<feature type="transmembrane region" description="Helical" evidence="7">
    <location>
        <begin position="17"/>
        <end position="39"/>
    </location>
</feature>
<feature type="transmembrane region" description="Helical" evidence="7">
    <location>
        <begin position="112"/>
        <end position="132"/>
    </location>
</feature>
<dbReference type="PANTHER" id="PTHR43744:SF9">
    <property type="entry name" value="POLYGALACTURONAN_RHAMNOGALACTURONAN TRANSPORT SYSTEM PERMEASE PROTEIN YTCP"/>
    <property type="match status" value="1"/>
</dbReference>
<comment type="subcellular location">
    <subcellularLocation>
        <location evidence="1 7">Cell membrane</location>
        <topology evidence="1 7">Multi-pass membrane protein</topology>
    </subcellularLocation>
</comment>
<feature type="transmembrane region" description="Helical" evidence="7">
    <location>
        <begin position="183"/>
        <end position="205"/>
    </location>
</feature>
<accession>A0A4Q9DFH8</accession>
<dbReference type="RefSeq" id="WP_131017673.1">
    <property type="nucleotide sequence ID" value="NZ_SIRE01000030.1"/>
</dbReference>
<feature type="transmembrane region" description="Helical" evidence="7">
    <location>
        <begin position="138"/>
        <end position="162"/>
    </location>
</feature>
<proteinExistence type="inferred from homology"/>
<dbReference type="EMBL" id="SIRE01000030">
    <property type="protein sequence ID" value="TBL70735.1"/>
    <property type="molecule type" value="Genomic_DNA"/>
</dbReference>
<feature type="domain" description="ABC transmembrane type-1" evidence="8">
    <location>
        <begin position="75"/>
        <end position="278"/>
    </location>
</feature>
<dbReference type="Gene3D" id="1.10.3720.10">
    <property type="entry name" value="MetI-like"/>
    <property type="match status" value="1"/>
</dbReference>
<evidence type="ECO:0000256" key="5">
    <source>
        <dbReference type="ARBA" id="ARBA00022989"/>
    </source>
</evidence>
<evidence type="ECO:0000259" key="8">
    <source>
        <dbReference type="PROSITE" id="PS50928"/>
    </source>
</evidence>
<comment type="caution">
    <text evidence="9">The sequence shown here is derived from an EMBL/GenBank/DDBJ whole genome shotgun (WGS) entry which is preliminary data.</text>
</comment>
<dbReference type="InterPro" id="IPR000515">
    <property type="entry name" value="MetI-like"/>
</dbReference>
<dbReference type="GO" id="GO:0005886">
    <property type="term" value="C:plasma membrane"/>
    <property type="evidence" value="ECO:0007669"/>
    <property type="project" value="UniProtKB-SubCell"/>
</dbReference>
<keyword evidence="5 7" id="KW-1133">Transmembrane helix</keyword>
<dbReference type="Pfam" id="PF00528">
    <property type="entry name" value="BPD_transp_1"/>
    <property type="match status" value="1"/>
</dbReference>
<evidence type="ECO:0000256" key="3">
    <source>
        <dbReference type="ARBA" id="ARBA00022475"/>
    </source>
</evidence>
<feature type="transmembrane region" description="Helical" evidence="7">
    <location>
        <begin position="259"/>
        <end position="278"/>
    </location>
</feature>
<dbReference type="GO" id="GO:0055085">
    <property type="term" value="P:transmembrane transport"/>
    <property type="evidence" value="ECO:0007669"/>
    <property type="project" value="InterPro"/>
</dbReference>
<dbReference type="Proteomes" id="UP000293142">
    <property type="component" value="Unassembled WGS sequence"/>
</dbReference>
<keyword evidence="3" id="KW-1003">Cell membrane</keyword>
<sequence>MGHLQSRGDRLFDGANILLLGLITLIVLYPLIFVLSASFSNPAYILEGRLWLWPKGLTLTSYERVFQNPFVITGYLNTLRYTLIGTTLNVVLTICAAYPLSRKDFAGRGAFTVYFTVTMFFSGGLIPTYLLIKSLGLINSFWAVILPGAVSMWNIIIMRTFFQNIPVEIQESAHMDGCSNLRLLVRIVLPLSLPVVAVMVLFYGVGHWNAFFNALMYVSEAGKHPLQLVMRGILLQNQMGAMVGASEGSVEQIVAGEGVKYAIIVVASAPILVLYPLLQRYFVKGVMIGAIKG</sequence>
<evidence type="ECO:0000313" key="9">
    <source>
        <dbReference type="EMBL" id="TBL70735.1"/>
    </source>
</evidence>
<gene>
    <name evidence="9" type="ORF">EYB31_32445</name>
</gene>
<feature type="transmembrane region" description="Helical" evidence="7">
    <location>
        <begin position="79"/>
        <end position="100"/>
    </location>
</feature>
<evidence type="ECO:0000256" key="4">
    <source>
        <dbReference type="ARBA" id="ARBA00022692"/>
    </source>
</evidence>
<name>A0A4Q9DFH8_9BACL</name>
<keyword evidence="10" id="KW-1185">Reference proteome</keyword>
<dbReference type="AlphaFoldDB" id="A0A4Q9DFH8"/>
<evidence type="ECO:0000256" key="2">
    <source>
        <dbReference type="ARBA" id="ARBA00022448"/>
    </source>
</evidence>
<evidence type="ECO:0000313" key="10">
    <source>
        <dbReference type="Proteomes" id="UP000293142"/>
    </source>
</evidence>
<dbReference type="PROSITE" id="PS50928">
    <property type="entry name" value="ABC_TM1"/>
    <property type="match status" value="1"/>
</dbReference>
<dbReference type="CDD" id="cd06261">
    <property type="entry name" value="TM_PBP2"/>
    <property type="match status" value="1"/>
</dbReference>
<keyword evidence="6 7" id="KW-0472">Membrane</keyword>
<dbReference type="OrthoDB" id="9810086at2"/>
<dbReference type="SUPFAM" id="SSF161098">
    <property type="entry name" value="MetI-like"/>
    <property type="match status" value="1"/>
</dbReference>
<evidence type="ECO:0000256" key="6">
    <source>
        <dbReference type="ARBA" id="ARBA00023136"/>
    </source>
</evidence>
<comment type="similarity">
    <text evidence="7">Belongs to the binding-protein-dependent transport system permease family.</text>
</comment>
<dbReference type="InterPro" id="IPR035906">
    <property type="entry name" value="MetI-like_sf"/>
</dbReference>
<evidence type="ECO:0000256" key="7">
    <source>
        <dbReference type="RuleBase" id="RU363032"/>
    </source>
</evidence>